<dbReference type="InParanoid" id="A0A369JLN0"/>
<evidence type="ECO:0000313" key="1">
    <source>
        <dbReference type="EMBL" id="RDB20613.1"/>
    </source>
</evidence>
<sequence length="310" mass="35057">MSSSEPQQRWHFFEPEHFKNNWNIGEGMNLFIHENCGPDPCALFPRMHTPALKLKELDFLNQNGCTITIQTFMNGTSFYHENNASIILFLLPCGLHVPERLPPKHVIRNSILFTISLISTTATVLNKPNFAINYPSMRRYNEEGDDVELANYPERNREENVTIAVSTNPVHWRIAWPAYDPVSHRQDGWIVLEIICRTSGTQAFSFRYSRRSPYNTARTWTHFLVGRLSLDSRMGLIGMASEQEAPDGPNEDCRTCVANTLLDITAPDHAQVPGQTLRVAAVQEAIRGACAQSGMNFLDFYAAIADSRAN</sequence>
<name>A0A369JLN0_HYPMA</name>
<dbReference type="EMBL" id="LUEZ02000058">
    <property type="protein sequence ID" value="RDB20613.1"/>
    <property type="molecule type" value="Genomic_DNA"/>
</dbReference>
<reference evidence="1" key="1">
    <citation type="submission" date="2018-04" db="EMBL/GenBank/DDBJ databases">
        <title>Whole genome sequencing of Hypsizygus marmoreus.</title>
        <authorList>
            <person name="Choi I.-G."/>
            <person name="Min B."/>
            <person name="Kim J.-G."/>
            <person name="Kim S."/>
            <person name="Oh Y.-L."/>
            <person name="Kong W.-S."/>
            <person name="Park H."/>
            <person name="Jeong J."/>
            <person name="Song E.-S."/>
        </authorList>
    </citation>
    <scope>NUCLEOTIDE SEQUENCE [LARGE SCALE GENOMIC DNA]</scope>
    <source>
        <strain evidence="1">51987-8</strain>
    </source>
</reference>
<dbReference type="AlphaFoldDB" id="A0A369JLN0"/>
<organism evidence="1 2">
    <name type="scientific">Hypsizygus marmoreus</name>
    <name type="common">White beech mushroom</name>
    <name type="synonym">Agaricus marmoreus</name>
    <dbReference type="NCBI Taxonomy" id="39966"/>
    <lineage>
        <taxon>Eukaryota</taxon>
        <taxon>Fungi</taxon>
        <taxon>Dikarya</taxon>
        <taxon>Basidiomycota</taxon>
        <taxon>Agaricomycotina</taxon>
        <taxon>Agaricomycetes</taxon>
        <taxon>Agaricomycetidae</taxon>
        <taxon>Agaricales</taxon>
        <taxon>Tricholomatineae</taxon>
        <taxon>Lyophyllaceae</taxon>
        <taxon>Hypsizygus</taxon>
    </lineage>
</organism>
<gene>
    <name evidence="1" type="ORF">Hypma_012132</name>
</gene>
<accession>A0A369JLN0</accession>
<evidence type="ECO:0000313" key="2">
    <source>
        <dbReference type="Proteomes" id="UP000076154"/>
    </source>
</evidence>
<proteinExistence type="predicted"/>
<keyword evidence="2" id="KW-1185">Reference proteome</keyword>
<protein>
    <submittedName>
        <fullName evidence="1">Uncharacterized protein</fullName>
    </submittedName>
</protein>
<comment type="caution">
    <text evidence="1">The sequence shown here is derived from an EMBL/GenBank/DDBJ whole genome shotgun (WGS) entry which is preliminary data.</text>
</comment>
<dbReference type="Proteomes" id="UP000076154">
    <property type="component" value="Unassembled WGS sequence"/>
</dbReference>